<dbReference type="PANTHER" id="PTHR37825:SF1">
    <property type="entry name" value="TRNA(MET) CYTIDINE ACETATE LIGASE"/>
    <property type="match status" value="1"/>
</dbReference>
<dbReference type="KEGG" id="lrn:CMV25_04650"/>
<feature type="binding site" evidence="3">
    <location>
        <position position="107"/>
    </location>
    <ligand>
        <name>ATP</name>
        <dbReference type="ChEBI" id="CHEBI:30616"/>
    </ligand>
</feature>
<evidence type="ECO:0000256" key="1">
    <source>
        <dbReference type="ARBA" id="ARBA00022598"/>
    </source>
</evidence>
<dbReference type="RefSeq" id="WP_061774725.1">
    <property type="nucleotide sequence ID" value="NZ_BAAAXH010000077.1"/>
</dbReference>
<dbReference type="GO" id="GO:0005524">
    <property type="term" value="F:ATP binding"/>
    <property type="evidence" value="ECO:0007669"/>
    <property type="project" value="UniProtKB-KW"/>
</dbReference>
<keyword evidence="3" id="KW-0963">Cytoplasm</keyword>
<dbReference type="EC" id="6.3.4.-" evidence="3"/>
<keyword evidence="3" id="KW-0694">RNA-binding</keyword>
<keyword evidence="3" id="KW-0820">tRNA-binding</keyword>
<dbReference type="Pfam" id="PF05636">
    <property type="entry name" value="HIGH_NTase1"/>
    <property type="match status" value="1"/>
</dbReference>
<keyword evidence="5" id="KW-1185">Reference proteome</keyword>
<dbReference type="InterPro" id="IPR014729">
    <property type="entry name" value="Rossmann-like_a/b/a_fold"/>
</dbReference>
<dbReference type="EMBL" id="CP047628">
    <property type="protein sequence ID" value="QIW59379.1"/>
    <property type="molecule type" value="Genomic_DNA"/>
</dbReference>
<protein>
    <recommendedName>
        <fullName evidence="3">tRNA(Met) cytidine acetate ligase</fullName>
        <ecNumber evidence="3">6.3.4.-</ecNumber>
    </recommendedName>
</protein>
<evidence type="ECO:0000313" key="4">
    <source>
        <dbReference type="EMBL" id="QIW59379.1"/>
    </source>
</evidence>
<evidence type="ECO:0000256" key="2">
    <source>
        <dbReference type="ARBA" id="ARBA00022694"/>
    </source>
</evidence>
<dbReference type="NCBIfam" id="NF010191">
    <property type="entry name" value="PRK13670.1"/>
    <property type="match status" value="1"/>
</dbReference>
<dbReference type="Gene3D" id="3.40.50.620">
    <property type="entry name" value="HUPs"/>
    <property type="match status" value="1"/>
</dbReference>
<dbReference type="PANTHER" id="PTHR37825">
    <property type="entry name" value="TRNA(MET) CYTIDINE ACETATE LIGASE"/>
    <property type="match status" value="1"/>
</dbReference>
<keyword evidence="1 3" id="KW-0436">Ligase</keyword>
<keyword evidence="2 3" id="KW-0819">tRNA processing</keyword>
<dbReference type="Proteomes" id="UP000501558">
    <property type="component" value="Chromosome"/>
</dbReference>
<evidence type="ECO:0000313" key="5">
    <source>
        <dbReference type="Proteomes" id="UP000501558"/>
    </source>
</evidence>
<dbReference type="GO" id="GO:0000049">
    <property type="term" value="F:tRNA binding"/>
    <property type="evidence" value="ECO:0007669"/>
    <property type="project" value="UniProtKB-KW"/>
</dbReference>
<comment type="catalytic activity">
    <reaction evidence="3">
        <text>cytidine(34) in elongator tRNA(Met) + acetate + ATP = N(4)-acetylcytidine(34) in elongator tRNA(Met) + AMP + diphosphate</text>
        <dbReference type="Rhea" id="RHEA:58144"/>
        <dbReference type="Rhea" id="RHEA-COMP:10693"/>
        <dbReference type="Rhea" id="RHEA-COMP:10694"/>
        <dbReference type="ChEBI" id="CHEBI:30089"/>
        <dbReference type="ChEBI" id="CHEBI:30616"/>
        <dbReference type="ChEBI" id="CHEBI:33019"/>
        <dbReference type="ChEBI" id="CHEBI:74900"/>
        <dbReference type="ChEBI" id="CHEBI:82748"/>
        <dbReference type="ChEBI" id="CHEBI:456215"/>
    </reaction>
</comment>
<dbReference type="SUPFAM" id="SSF52374">
    <property type="entry name" value="Nucleotidylyl transferase"/>
    <property type="match status" value="1"/>
</dbReference>
<accession>A0A290QA17</accession>
<keyword evidence="3" id="KW-0547">Nucleotide-binding</keyword>
<feature type="binding site" evidence="3">
    <location>
        <position position="189"/>
    </location>
    <ligand>
        <name>ATP</name>
        <dbReference type="ChEBI" id="CHEBI:30616"/>
    </ligand>
</feature>
<keyword evidence="3" id="KW-0067">ATP-binding</keyword>
<sequence length="379" mass="42592">MTSSKVSSEDSAKISGIIAEFNPFHHGHQYLLSQAQGLKIVIMSGNWMQRGEPAIVDKWTRAQMALKNGADIIVELPFFASVQGADYFAQYAVQMLADLGIDQLVFGTDSDAIDYDRLRQVYRENEAEIQAFLETLPDNLSYPQKMQQMWQTFAGIRFDGNTPNHILGLAYTKAVATVAPDIQLQPVKRLGAGFHDETLSHFASATALREHADDDLSNFMPEFTSFHLAPKVQWSDYFPLLKYQLLATRLTDIFQVNDELAVRLKSAIKTATDFEALVDAVVTKRYTKARVRRLLTYILINVPKTQGFEQPKPHVLGFSAAGQRYLKKFDVVTKVGKTYQDALTLQADAIYRLGNQAIPEQNYGRPPLRQTHGAAQVEK</sequence>
<dbReference type="GeneID" id="93296425"/>
<gene>
    <name evidence="3" type="primary">tmcAL</name>
    <name evidence="4" type="ORF">GU334_10885</name>
</gene>
<dbReference type="OrthoDB" id="9769796at2"/>
<dbReference type="HAMAP" id="MF_01539">
    <property type="entry name" value="TmcAL"/>
    <property type="match status" value="1"/>
</dbReference>
<dbReference type="GO" id="GO:0006400">
    <property type="term" value="P:tRNA modification"/>
    <property type="evidence" value="ECO:0007669"/>
    <property type="project" value="UniProtKB-UniRule"/>
</dbReference>
<dbReference type="GO" id="GO:0005737">
    <property type="term" value="C:cytoplasm"/>
    <property type="evidence" value="ECO:0007669"/>
    <property type="project" value="UniProtKB-SubCell"/>
</dbReference>
<comment type="function">
    <text evidence="3">Catalyzes the formation of N(4)-acetylcytidine (ac(4)C) at the wobble position of elongator tRNA(Met), using acetate and ATP as substrates. First activates an acetate ion to form acetyladenylate (Ac-AMP) and then transfers the acetyl group to tRNA to form ac(4)C34.</text>
</comment>
<feature type="binding site" evidence="3">
    <location>
        <begin position="18"/>
        <end position="31"/>
    </location>
    <ligand>
        <name>ATP</name>
        <dbReference type="ChEBI" id="CHEBI:30616"/>
    </ligand>
</feature>
<organism evidence="4 5">
    <name type="scientific">Pseudolactococcus raffinolactis</name>
    <dbReference type="NCBI Taxonomy" id="1366"/>
    <lineage>
        <taxon>Bacteria</taxon>
        <taxon>Bacillati</taxon>
        <taxon>Bacillota</taxon>
        <taxon>Bacilli</taxon>
        <taxon>Lactobacillales</taxon>
        <taxon>Streptococcaceae</taxon>
        <taxon>Pseudolactococcus</taxon>
    </lineage>
</organism>
<dbReference type="InterPro" id="IPR008513">
    <property type="entry name" value="tRNA(Met)_cyd_acetate_ligase"/>
</dbReference>
<evidence type="ECO:0000256" key="3">
    <source>
        <dbReference type="HAMAP-Rule" id="MF_01539"/>
    </source>
</evidence>
<dbReference type="AlphaFoldDB" id="A0A290QA17"/>
<comment type="subcellular location">
    <subcellularLocation>
        <location evidence="3">Cytoplasm</location>
    </subcellularLocation>
</comment>
<reference evidence="4 5" key="1">
    <citation type="submission" date="2019-12" db="EMBL/GenBank/DDBJ databases">
        <title>Whole genome sequences of Lactococcus raffinolactis strains isolated from sewage.</title>
        <authorList>
            <person name="Ybazeta G."/>
            <person name="Ross M."/>
            <person name="Brabant-Kirwan D."/>
            <person name="Saleh M."/>
            <person name="Dillon J.A."/>
            <person name="Splinter K."/>
            <person name="Nokhbeh R."/>
        </authorList>
    </citation>
    <scope>NUCLEOTIDE SEQUENCE [LARGE SCALE GENOMIC DNA]</scope>
    <source>
        <strain evidence="4 5">Lr_19_14</strain>
    </source>
</reference>
<comment type="similarity">
    <text evidence="3">Belongs to the TmcAL family.</text>
</comment>
<name>A0A290QA17_9LACT</name>
<feature type="binding site" evidence="3">
    <location>
        <position position="164"/>
    </location>
    <ligand>
        <name>ATP</name>
        <dbReference type="ChEBI" id="CHEBI:30616"/>
    </ligand>
</feature>
<comment type="caution">
    <text evidence="3">Lacks conserved residue(s) required for the propagation of feature annotation.</text>
</comment>
<dbReference type="GO" id="GO:0016879">
    <property type="term" value="F:ligase activity, forming carbon-nitrogen bonds"/>
    <property type="evidence" value="ECO:0007669"/>
    <property type="project" value="UniProtKB-UniRule"/>
</dbReference>
<proteinExistence type="inferred from homology"/>